<dbReference type="GO" id="GO:0043565">
    <property type="term" value="F:sequence-specific DNA binding"/>
    <property type="evidence" value="ECO:0007669"/>
    <property type="project" value="TreeGrafter"/>
</dbReference>
<dbReference type="PANTHER" id="PTHR30537">
    <property type="entry name" value="HTH-TYPE TRANSCRIPTIONAL REGULATOR"/>
    <property type="match status" value="1"/>
</dbReference>
<dbReference type="PROSITE" id="PS50931">
    <property type="entry name" value="HTH_LYSR"/>
    <property type="match status" value="1"/>
</dbReference>
<dbReference type="InterPro" id="IPR005119">
    <property type="entry name" value="LysR_subst-bd"/>
</dbReference>
<evidence type="ECO:0000256" key="3">
    <source>
        <dbReference type="ARBA" id="ARBA00023125"/>
    </source>
</evidence>
<comment type="caution">
    <text evidence="6">The sequence shown here is derived from an EMBL/GenBank/DDBJ whole genome shotgun (WGS) entry which is preliminary data.</text>
</comment>
<dbReference type="RefSeq" id="WP_046973223.1">
    <property type="nucleotide sequence ID" value="NZ_JPLA01000060.1"/>
</dbReference>
<evidence type="ECO:0000313" key="6">
    <source>
        <dbReference type="EMBL" id="KLD62052.1"/>
    </source>
</evidence>
<dbReference type="STRING" id="1440762.Y882_17725"/>
<name>A0A0G9H2U5_9GAMM</name>
<keyword evidence="4" id="KW-0804">Transcription</keyword>
<dbReference type="PATRIC" id="fig|1440762.4.peg.3419"/>
<dbReference type="Proteomes" id="UP000035481">
    <property type="component" value="Unassembled WGS sequence"/>
</dbReference>
<dbReference type="InterPro" id="IPR036390">
    <property type="entry name" value="WH_DNA-bd_sf"/>
</dbReference>
<dbReference type="GO" id="GO:0006351">
    <property type="term" value="P:DNA-templated transcription"/>
    <property type="evidence" value="ECO:0007669"/>
    <property type="project" value="TreeGrafter"/>
</dbReference>
<dbReference type="FunFam" id="1.10.10.10:FF:000001">
    <property type="entry name" value="LysR family transcriptional regulator"/>
    <property type="match status" value="1"/>
</dbReference>
<keyword evidence="2" id="KW-0805">Transcription regulation</keyword>
<accession>A0A0G9H2U5</accession>
<dbReference type="AlphaFoldDB" id="A0A0G9H2U5"/>
<dbReference type="Gene3D" id="1.10.10.10">
    <property type="entry name" value="Winged helix-like DNA-binding domain superfamily/Winged helix DNA-binding domain"/>
    <property type="match status" value="1"/>
</dbReference>
<evidence type="ECO:0000256" key="2">
    <source>
        <dbReference type="ARBA" id="ARBA00023015"/>
    </source>
</evidence>
<comment type="similarity">
    <text evidence="1">Belongs to the LysR transcriptional regulatory family.</text>
</comment>
<dbReference type="GO" id="GO:0003700">
    <property type="term" value="F:DNA-binding transcription factor activity"/>
    <property type="evidence" value="ECO:0007669"/>
    <property type="project" value="InterPro"/>
</dbReference>
<protein>
    <submittedName>
        <fullName evidence="6">LysR family transcriptional regulator</fullName>
    </submittedName>
</protein>
<evidence type="ECO:0000259" key="5">
    <source>
        <dbReference type="PROSITE" id="PS50931"/>
    </source>
</evidence>
<dbReference type="Pfam" id="PF00126">
    <property type="entry name" value="HTH_1"/>
    <property type="match status" value="1"/>
</dbReference>
<sequence length="301" mass="32724">MDRLEAMTVLLTAVDAGSLSAASRQLHMPLATVSRRVSELEAHLNVRLVLRGGRKLVLTDAGRDYVASCRQILEDIEQVERTAAGEYRAPQGELIISAPVVIGRNHVVPVLVAFLRSAPQIRAHIQLSDQVSHLLEEHVDLAVRLGALPDSNLVATRIALINRVLCASPGYLQARGVPQKPEDLAGHDCITYVGYSAADMWEFGEGPSAQLIKVSSRLSVNSAEAAVIAAVEDGGIVRVLADQVDPLLKAGTLVRLLQAHEPAPMPLSLVYPGQRLMPLKLRAFIDFATPRLRERFGYQHP</sequence>
<dbReference type="Pfam" id="PF03466">
    <property type="entry name" value="LysR_substrate"/>
    <property type="match status" value="1"/>
</dbReference>
<dbReference type="SUPFAM" id="SSF46785">
    <property type="entry name" value="Winged helix' DNA-binding domain"/>
    <property type="match status" value="1"/>
</dbReference>
<dbReference type="PANTHER" id="PTHR30537:SF5">
    <property type="entry name" value="HTH-TYPE TRANSCRIPTIONAL ACTIVATOR TTDR-RELATED"/>
    <property type="match status" value="1"/>
</dbReference>
<dbReference type="InterPro" id="IPR058163">
    <property type="entry name" value="LysR-type_TF_proteobact-type"/>
</dbReference>
<proteinExistence type="inferred from homology"/>
<reference evidence="6 7" key="1">
    <citation type="journal article" date="2015" name="Antonie Van Leeuwenhoek">
        <title>A phylogenomic and molecular marker based taxonomic framework for the order Xanthomonadales: proposal to transfer the families Algiphilaceae and Solimonadaceae to the order Nevskiales ord. nov. and to create a new family within the order Xanthomonadales, the family Rhodanobacteraceae fam. nov., containing the genus Rhodanobacter and its closest relatives.</title>
        <authorList>
            <person name="Naushad S."/>
            <person name="Adeolu M."/>
            <person name="Wong S."/>
            <person name="Sohail M."/>
            <person name="Schellhorn H.E."/>
            <person name="Gupta R.S."/>
        </authorList>
    </citation>
    <scope>NUCLEOTIDE SEQUENCE [LARGE SCALE GENOMIC DNA]</scope>
    <source>
        <strain evidence="6 7">DSM 16301</strain>
    </source>
</reference>
<evidence type="ECO:0000313" key="7">
    <source>
        <dbReference type="Proteomes" id="UP000035481"/>
    </source>
</evidence>
<dbReference type="InterPro" id="IPR000847">
    <property type="entry name" value="LysR_HTH_N"/>
</dbReference>
<organism evidence="6 7">
    <name type="scientific">Dyella japonica DSM 16301</name>
    <dbReference type="NCBI Taxonomy" id="1440762"/>
    <lineage>
        <taxon>Bacteria</taxon>
        <taxon>Pseudomonadati</taxon>
        <taxon>Pseudomonadota</taxon>
        <taxon>Gammaproteobacteria</taxon>
        <taxon>Lysobacterales</taxon>
        <taxon>Rhodanobacteraceae</taxon>
        <taxon>Dyella</taxon>
    </lineage>
</organism>
<dbReference type="InterPro" id="IPR036388">
    <property type="entry name" value="WH-like_DNA-bd_sf"/>
</dbReference>
<feature type="domain" description="HTH lysR-type" evidence="5">
    <location>
        <begin position="1"/>
        <end position="59"/>
    </location>
</feature>
<dbReference type="OrthoDB" id="9810065at2"/>
<evidence type="ECO:0000256" key="4">
    <source>
        <dbReference type="ARBA" id="ARBA00023163"/>
    </source>
</evidence>
<dbReference type="EMBL" id="JPLA01000060">
    <property type="protein sequence ID" value="KLD62052.1"/>
    <property type="molecule type" value="Genomic_DNA"/>
</dbReference>
<dbReference type="Gene3D" id="3.40.190.290">
    <property type="match status" value="1"/>
</dbReference>
<dbReference type="SUPFAM" id="SSF53850">
    <property type="entry name" value="Periplasmic binding protein-like II"/>
    <property type="match status" value="1"/>
</dbReference>
<evidence type="ECO:0000256" key="1">
    <source>
        <dbReference type="ARBA" id="ARBA00009437"/>
    </source>
</evidence>
<gene>
    <name evidence="6" type="ORF">Y882_17725</name>
</gene>
<keyword evidence="3" id="KW-0238">DNA-binding</keyword>